<evidence type="ECO:0000313" key="3">
    <source>
        <dbReference type="EMBL" id="KAH6606325.1"/>
    </source>
</evidence>
<dbReference type="AlphaFoldDB" id="A0A9P8QJ21"/>
<dbReference type="SUPFAM" id="SSF51556">
    <property type="entry name" value="Metallo-dependent hydrolases"/>
    <property type="match status" value="1"/>
</dbReference>
<dbReference type="CDD" id="cd01301">
    <property type="entry name" value="rDP_like"/>
    <property type="match status" value="1"/>
</dbReference>
<comment type="cofactor">
    <cofactor evidence="2">
        <name>Zn(2+)</name>
        <dbReference type="ChEBI" id="CHEBI:29105"/>
    </cofactor>
</comment>
<name>A0A9P8QJ21_9HYPO</name>
<dbReference type="Gene3D" id="3.20.20.140">
    <property type="entry name" value="Metal-dependent hydrolases"/>
    <property type="match status" value="1"/>
</dbReference>
<comment type="caution">
    <text evidence="3">The sequence shown here is derived from an EMBL/GenBank/DDBJ whole genome shotgun (WGS) entry which is preliminary data.</text>
</comment>
<dbReference type="GO" id="GO:0006508">
    <property type="term" value="P:proteolysis"/>
    <property type="evidence" value="ECO:0007669"/>
    <property type="project" value="UniProtKB-KW"/>
</dbReference>
<dbReference type="Pfam" id="PF01244">
    <property type="entry name" value="Peptidase_M19"/>
    <property type="match status" value="1"/>
</dbReference>
<organism evidence="3 4">
    <name type="scientific">Trichoderma cornu-damae</name>
    <dbReference type="NCBI Taxonomy" id="654480"/>
    <lineage>
        <taxon>Eukaryota</taxon>
        <taxon>Fungi</taxon>
        <taxon>Dikarya</taxon>
        <taxon>Ascomycota</taxon>
        <taxon>Pezizomycotina</taxon>
        <taxon>Sordariomycetes</taxon>
        <taxon>Hypocreomycetidae</taxon>
        <taxon>Hypocreales</taxon>
        <taxon>Hypocreaceae</taxon>
        <taxon>Trichoderma</taxon>
    </lineage>
</organism>
<dbReference type="GO" id="GO:0070573">
    <property type="term" value="F:metallodipeptidase activity"/>
    <property type="evidence" value="ECO:0007669"/>
    <property type="project" value="InterPro"/>
</dbReference>
<keyword evidence="4" id="KW-1185">Reference proteome</keyword>
<dbReference type="EMBL" id="JAIWOZ010000004">
    <property type="protein sequence ID" value="KAH6606325.1"/>
    <property type="molecule type" value="Genomic_DNA"/>
</dbReference>
<dbReference type="PANTHER" id="PTHR10443:SF12">
    <property type="entry name" value="DIPEPTIDASE"/>
    <property type="match status" value="1"/>
</dbReference>
<dbReference type="PANTHER" id="PTHR10443">
    <property type="entry name" value="MICROSOMAL DIPEPTIDASE"/>
    <property type="match status" value="1"/>
</dbReference>
<dbReference type="InterPro" id="IPR032466">
    <property type="entry name" value="Metal_Hydrolase"/>
</dbReference>
<protein>
    <recommendedName>
        <fullName evidence="2">Dipeptidase</fullName>
        <ecNumber evidence="2">3.4.13.19</ecNumber>
    </recommendedName>
</protein>
<keyword evidence="2" id="KW-0482">Metalloprotease</keyword>
<reference evidence="3" key="1">
    <citation type="submission" date="2021-08" db="EMBL/GenBank/DDBJ databases">
        <title>Chromosome-Level Trichoderma cornu-damae using Hi-C Data.</title>
        <authorList>
            <person name="Kim C.S."/>
        </authorList>
    </citation>
    <scope>NUCLEOTIDE SEQUENCE</scope>
    <source>
        <strain evidence="3">KA19-0412C</strain>
    </source>
</reference>
<accession>A0A9P8QJ21</accession>
<keyword evidence="2" id="KW-0862">Zinc</keyword>
<sequence>MTAKAYTILPMAGKGGYHEPGRGQPRKPNFKKLAVGISLALGTIGLLYKPAFQHYQRISHHVCSKALSVEERTLKILSSTPLIDGHVDFPLVLREPYGNHLDGDEFSVPFENGKLKGHVDLARLRAGHAGGAFWSVYAPCPENGTDFSDDNYAASLQYTLQEIDIMKRLFAAYPNDFAHDIESSDAISAFRGGKLISPLGIEGLHQIANLAGNLRMFYDLGVRYATLTHNCHNKFADAALQTHPFRKATPIWGGISPLGRELVHEMNRIGMIVDLSHVSEDTMVDALGGREDWEGSRAPVIFSHSSAFSICPHPRNVKDHVLQLVKKRNSVVMVNIAPGFISCFDSGNENGVPTDDPDNATLEKVADHITYIGNLIGYDYVGIGTDFDGIDAVPEGLEDVSKYPDLIAELLRRGVSDVDAAKVVGGNVLRVWRDVDAVSAEMKASGAPIMEDKF</sequence>
<comment type="similarity">
    <text evidence="2">Belongs to the metallo-dependent hydrolases superfamily. Peptidase M19 family.</text>
</comment>
<dbReference type="PROSITE" id="PS51365">
    <property type="entry name" value="RENAL_DIPEPTIDASE_2"/>
    <property type="match status" value="1"/>
</dbReference>
<evidence type="ECO:0000256" key="1">
    <source>
        <dbReference type="ARBA" id="ARBA00022997"/>
    </source>
</evidence>
<evidence type="ECO:0000256" key="2">
    <source>
        <dbReference type="RuleBase" id="RU341113"/>
    </source>
</evidence>
<keyword evidence="2" id="KW-0645">Protease</keyword>
<dbReference type="InterPro" id="IPR008257">
    <property type="entry name" value="Pept_M19"/>
</dbReference>
<dbReference type="EC" id="3.4.13.19" evidence="2"/>
<evidence type="ECO:0000313" key="4">
    <source>
        <dbReference type="Proteomes" id="UP000827724"/>
    </source>
</evidence>
<gene>
    <name evidence="3" type="ORF">Trco_005478</name>
</gene>
<keyword evidence="1 2" id="KW-0224">Dipeptidase</keyword>
<proteinExistence type="inferred from homology"/>
<dbReference type="OrthoDB" id="445695at2759"/>
<keyword evidence="2" id="KW-0378">Hydrolase</keyword>
<dbReference type="GO" id="GO:0046872">
    <property type="term" value="F:metal ion binding"/>
    <property type="evidence" value="ECO:0007669"/>
    <property type="project" value="UniProtKB-UniRule"/>
</dbReference>
<dbReference type="Proteomes" id="UP000827724">
    <property type="component" value="Unassembled WGS sequence"/>
</dbReference>
<comment type="catalytic activity">
    <reaction evidence="2">
        <text>an L-aminoacyl-L-amino acid + H2O = 2 an L-alpha-amino acid</text>
        <dbReference type="Rhea" id="RHEA:48940"/>
        <dbReference type="ChEBI" id="CHEBI:15377"/>
        <dbReference type="ChEBI" id="CHEBI:59869"/>
        <dbReference type="ChEBI" id="CHEBI:77460"/>
        <dbReference type="EC" id="3.4.13.19"/>
    </reaction>
</comment>
<keyword evidence="2" id="KW-0479">Metal-binding</keyword>